<accession>A0A2Z7C4A4</accession>
<name>A0A2Z7C4A4_9LAMI</name>
<evidence type="ECO:0000313" key="2">
    <source>
        <dbReference type="Proteomes" id="UP000250235"/>
    </source>
</evidence>
<sequence length="116" mass="12457">MKVKNAIKKAACRRDVHGAWRTLRQLSRNHLRAQQPTADLLPASVCATVRGTAATIDRPPCEKEAPSDRRSGTAMHARACAIARPSAAIVARPRALSRAHVGAAARGGGRLPEKFF</sequence>
<proteinExistence type="predicted"/>
<dbReference type="Proteomes" id="UP000250235">
    <property type="component" value="Unassembled WGS sequence"/>
</dbReference>
<keyword evidence="2" id="KW-1185">Reference proteome</keyword>
<dbReference type="EMBL" id="KQ999428">
    <property type="protein sequence ID" value="KZV41547.1"/>
    <property type="molecule type" value="Genomic_DNA"/>
</dbReference>
<evidence type="ECO:0000313" key="1">
    <source>
        <dbReference type="EMBL" id="KZV41547.1"/>
    </source>
</evidence>
<organism evidence="1 2">
    <name type="scientific">Dorcoceras hygrometricum</name>
    <dbReference type="NCBI Taxonomy" id="472368"/>
    <lineage>
        <taxon>Eukaryota</taxon>
        <taxon>Viridiplantae</taxon>
        <taxon>Streptophyta</taxon>
        <taxon>Embryophyta</taxon>
        <taxon>Tracheophyta</taxon>
        <taxon>Spermatophyta</taxon>
        <taxon>Magnoliopsida</taxon>
        <taxon>eudicotyledons</taxon>
        <taxon>Gunneridae</taxon>
        <taxon>Pentapetalae</taxon>
        <taxon>asterids</taxon>
        <taxon>lamiids</taxon>
        <taxon>Lamiales</taxon>
        <taxon>Gesneriaceae</taxon>
        <taxon>Didymocarpoideae</taxon>
        <taxon>Trichosporeae</taxon>
        <taxon>Loxocarpinae</taxon>
        <taxon>Dorcoceras</taxon>
    </lineage>
</organism>
<gene>
    <name evidence="1" type="ORF">F511_06585</name>
</gene>
<dbReference type="AlphaFoldDB" id="A0A2Z7C4A4"/>
<protein>
    <submittedName>
        <fullName evidence="1">Uncharacterized protein</fullName>
    </submittedName>
</protein>
<reference evidence="1 2" key="1">
    <citation type="journal article" date="2015" name="Proc. Natl. Acad. Sci. U.S.A.">
        <title>The resurrection genome of Boea hygrometrica: A blueprint for survival of dehydration.</title>
        <authorList>
            <person name="Xiao L."/>
            <person name="Yang G."/>
            <person name="Zhang L."/>
            <person name="Yang X."/>
            <person name="Zhao S."/>
            <person name="Ji Z."/>
            <person name="Zhou Q."/>
            <person name="Hu M."/>
            <person name="Wang Y."/>
            <person name="Chen M."/>
            <person name="Xu Y."/>
            <person name="Jin H."/>
            <person name="Xiao X."/>
            <person name="Hu G."/>
            <person name="Bao F."/>
            <person name="Hu Y."/>
            <person name="Wan P."/>
            <person name="Li L."/>
            <person name="Deng X."/>
            <person name="Kuang T."/>
            <person name="Xiang C."/>
            <person name="Zhu J.K."/>
            <person name="Oliver M.J."/>
            <person name="He Y."/>
        </authorList>
    </citation>
    <scope>NUCLEOTIDE SEQUENCE [LARGE SCALE GENOMIC DNA]</scope>
    <source>
        <strain evidence="2">cv. XS01</strain>
    </source>
</reference>